<feature type="compositionally biased region" description="Low complexity" evidence="2">
    <location>
        <begin position="1017"/>
        <end position="1027"/>
    </location>
</feature>
<reference evidence="6" key="1">
    <citation type="journal article" date="2019" name="Sci. Rep.">
        <title>Draft genome of Tanacetum cinerariifolium, the natural source of mosquito coil.</title>
        <authorList>
            <person name="Yamashiro T."/>
            <person name="Shiraishi A."/>
            <person name="Satake H."/>
            <person name="Nakayama K."/>
        </authorList>
    </citation>
    <scope>NUCLEOTIDE SEQUENCE</scope>
</reference>
<feature type="region of interest" description="Disordered" evidence="2">
    <location>
        <begin position="558"/>
        <end position="587"/>
    </location>
</feature>
<feature type="compositionally biased region" description="Acidic residues" evidence="2">
    <location>
        <begin position="1006"/>
        <end position="1015"/>
    </location>
</feature>
<feature type="coiled-coil region" evidence="1">
    <location>
        <begin position="1068"/>
        <end position="1095"/>
    </location>
</feature>
<dbReference type="InterPro" id="IPR054722">
    <property type="entry name" value="PolX-like_BBD"/>
</dbReference>
<dbReference type="Pfam" id="PF07727">
    <property type="entry name" value="RVT_2"/>
    <property type="match status" value="1"/>
</dbReference>
<feature type="region of interest" description="Disordered" evidence="2">
    <location>
        <begin position="1141"/>
        <end position="1163"/>
    </location>
</feature>
<dbReference type="InterPro" id="IPR025724">
    <property type="entry name" value="GAG-pre-integrase_dom"/>
</dbReference>
<feature type="domain" description="GAG-pre-integrase" evidence="4">
    <location>
        <begin position="428"/>
        <end position="476"/>
    </location>
</feature>
<dbReference type="Pfam" id="PF13976">
    <property type="entry name" value="gag_pre-integrs"/>
    <property type="match status" value="1"/>
</dbReference>
<feature type="domain" description="Retrovirus-related Pol polyprotein from transposon TNT 1-94-like beta-barrel" evidence="5">
    <location>
        <begin position="319"/>
        <end position="392"/>
    </location>
</feature>
<keyword evidence="1" id="KW-0175">Coiled coil</keyword>
<evidence type="ECO:0000313" key="6">
    <source>
        <dbReference type="EMBL" id="GEV66595.1"/>
    </source>
</evidence>
<feature type="compositionally biased region" description="Basic and acidic residues" evidence="2">
    <location>
        <begin position="1150"/>
        <end position="1163"/>
    </location>
</feature>
<evidence type="ECO:0000259" key="4">
    <source>
        <dbReference type="Pfam" id="PF13976"/>
    </source>
</evidence>
<organism evidence="6">
    <name type="scientific">Tanacetum cinerariifolium</name>
    <name type="common">Dalmatian daisy</name>
    <name type="synonym">Chrysanthemum cinerariifolium</name>
    <dbReference type="NCBI Taxonomy" id="118510"/>
    <lineage>
        <taxon>Eukaryota</taxon>
        <taxon>Viridiplantae</taxon>
        <taxon>Streptophyta</taxon>
        <taxon>Embryophyta</taxon>
        <taxon>Tracheophyta</taxon>
        <taxon>Spermatophyta</taxon>
        <taxon>Magnoliopsida</taxon>
        <taxon>eudicotyledons</taxon>
        <taxon>Gunneridae</taxon>
        <taxon>Pentapetalae</taxon>
        <taxon>asterids</taxon>
        <taxon>campanulids</taxon>
        <taxon>Asterales</taxon>
        <taxon>Asteraceae</taxon>
        <taxon>Asteroideae</taxon>
        <taxon>Anthemideae</taxon>
        <taxon>Anthemidinae</taxon>
        <taxon>Tanacetum</taxon>
    </lineage>
</organism>
<dbReference type="AlphaFoldDB" id="A0A699GPZ4"/>
<feature type="domain" description="Reverse transcriptase Ty1/copia-type" evidence="3">
    <location>
        <begin position="673"/>
        <end position="738"/>
    </location>
</feature>
<dbReference type="InterPro" id="IPR013103">
    <property type="entry name" value="RVT_2"/>
</dbReference>
<evidence type="ECO:0000256" key="1">
    <source>
        <dbReference type="SAM" id="Coils"/>
    </source>
</evidence>
<accession>A0A699GPZ4</accession>
<name>A0A699GPZ4_TANCI</name>
<feature type="compositionally biased region" description="Basic and acidic residues" evidence="2">
    <location>
        <begin position="571"/>
        <end position="587"/>
    </location>
</feature>
<evidence type="ECO:0000259" key="5">
    <source>
        <dbReference type="Pfam" id="PF22936"/>
    </source>
</evidence>
<sequence>MTDYALREVSLNGDSPTPTRIVDGVVQVITPTTIEQRLVKKNELKARGTLLMALLDKHQLKFNIHKDAKSLMKAIKKRNKADLEDQSLDNLFNNLKIYESEVKSLSSTSHTTQNISFVSSNNTNITNESVSAVPSVSAASTKALVSTLLNVDNLSDDVIYSFFASQSNSANGTTVIGFDMSKVECYNCHIKGHFTREYRSPRDTRNKDTQRRTIPVETPTSNALVSLCDGVGSDNEVSPCSKAYATLQSHYDKLTVDFRKSQFDFLSYKSGLESVEARLVVYQQNENVFEEDIKLLKLDVMLRDNAPGNPQQALHDKGVIDSGCSRHMTGNISYLYDFEEINGGYVAFGRNPKGGKITGKGKIKTDKLDFDFVYFLKELKFNLFSVSQMCDKKNNALFTDTKCVVLSSDFKLPNENHVFLRVLKENNMYNVDLKNVVPSGDLTCLFVKATLDESNLWHRRLGHINFKTMNKIVKGKFNGKATEVFLVGYYVNSKAFRVFNSKTRIVQETLHINFLENQPNVVGSGPKWLFDIDTLTQSMNYQPVVAGNQPNHNASIQENESEVHVSLSSSDKIKKHDDKAKREAKGKSLVDVSTGVKDLRDEFEEFFINSNNRVNAASAPVPVVGPNPTNSTNSVNVASPFDNVNPREYTKHSKILVGLKPYKRSFFNSKYKKVWVLVDLPMGKRAIGSKWVFINKKDERGIVIKNKARLVTQGHTQVEGIDYKEVFSPVARIEAIRTIAEEVYVCQPLGVEDPDYPDKVYKVVKALYGLHQAPRAWKFGLIYGKSASTPIDTEKPLLTDPDGEDVDVHIYSNEALAIPGKMATGKENSNPFMADSLPTNDVVKLQALIDRKKVVVTEDTIRQDLRLDNADGVEYLPNEEIFVELAGIGYEKPPPKTAWNEFSSSMASTVICLATGRKFNFSKYVFNIMVRNVDSPSKFLMYPWFLQVMINDQVDNLSSHTTKYTSPAFTQKAFANMRRIGKGFSGVETPLFDTMLVQPQVHDTAEVEEDEDDEVSAAPTHPSHTPAITPPPPQQEPIPLPPQALPAPPSSPPHAQCTHTLESSMTLLNTLMETCATLTQKVAHLEQDKKKNEVNDVAKEVNVAELIVFDDEDVTMTMAQTLIKIKAKKEKLLDKQMAKRLQDEEMEQAAAREKQEQNEFKRA</sequence>
<evidence type="ECO:0000259" key="3">
    <source>
        <dbReference type="Pfam" id="PF07727"/>
    </source>
</evidence>
<comment type="caution">
    <text evidence="6">The sequence shown here is derived from an EMBL/GenBank/DDBJ whole genome shotgun (WGS) entry which is preliminary data.</text>
</comment>
<dbReference type="EMBL" id="BKCJ010030386">
    <property type="protein sequence ID" value="GEV66595.1"/>
    <property type="molecule type" value="Genomic_DNA"/>
</dbReference>
<feature type="region of interest" description="Disordered" evidence="2">
    <location>
        <begin position="1003"/>
        <end position="1057"/>
    </location>
</feature>
<dbReference type="Pfam" id="PF22936">
    <property type="entry name" value="Pol_BBD"/>
    <property type="match status" value="1"/>
</dbReference>
<evidence type="ECO:0000256" key="2">
    <source>
        <dbReference type="SAM" id="MobiDB-lite"/>
    </source>
</evidence>
<proteinExistence type="predicted"/>
<protein>
    <submittedName>
        <fullName evidence="6">Ribonuclease H-like domain-containing protein</fullName>
    </submittedName>
</protein>
<gene>
    <name evidence="6" type="ORF">Tci_138572</name>
</gene>
<feature type="compositionally biased region" description="Pro residues" evidence="2">
    <location>
        <begin position="1028"/>
        <end position="1052"/>
    </location>
</feature>